<sequence length="273" mass="30227">MNAPDPSADATGAARRHRDRPAARPAAVLCVVLHDVATSTRAACERVMRAVTEVAPVPLTLLAVPRYHHETPSAAFEQWLGERSRAGDELSLHGLTHLDDTRDASGFVDRIRRRSYTRGEGEFSALDAAEATRRLQLGIDWFAANGWPLHGFVAPAWLLGPGAWQALGAFDFRYTSTLRHIHLLRERRRLTSQSVVYSTSAAWRRASSVVWAAVVERAERANPLLRIELHPRDADHAAVRRSWQRILERHLATRQALTVVDALARVAPAATAG</sequence>
<dbReference type="AlphaFoldDB" id="A0A7Y6NLS7"/>
<dbReference type="SUPFAM" id="SSF88713">
    <property type="entry name" value="Glycoside hydrolase/deacetylase"/>
    <property type="match status" value="1"/>
</dbReference>
<keyword evidence="3" id="KW-1185">Reference proteome</keyword>
<organism evidence="2 3">
    <name type="scientific">Piscinibacter koreensis</name>
    <dbReference type="NCBI Taxonomy" id="2742824"/>
    <lineage>
        <taxon>Bacteria</taxon>
        <taxon>Pseudomonadati</taxon>
        <taxon>Pseudomonadota</taxon>
        <taxon>Betaproteobacteria</taxon>
        <taxon>Burkholderiales</taxon>
        <taxon>Sphaerotilaceae</taxon>
        <taxon>Piscinibacter</taxon>
    </lineage>
</organism>
<accession>A0A7Y6NLS7</accession>
<dbReference type="Gene3D" id="3.20.20.370">
    <property type="entry name" value="Glycoside hydrolase/deacetylase"/>
    <property type="match status" value="1"/>
</dbReference>
<gene>
    <name evidence="2" type="ORF">HQN59_07280</name>
</gene>
<dbReference type="Proteomes" id="UP000529637">
    <property type="component" value="Unassembled WGS sequence"/>
</dbReference>
<proteinExistence type="predicted"/>
<feature type="region of interest" description="Disordered" evidence="1">
    <location>
        <begin position="1"/>
        <end position="20"/>
    </location>
</feature>
<dbReference type="EMBL" id="JABWMJ010000003">
    <property type="protein sequence ID" value="NUZ05563.1"/>
    <property type="molecule type" value="Genomic_DNA"/>
</dbReference>
<evidence type="ECO:0000313" key="3">
    <source>
        <dbReference type="Proteomes" id="UP000529637"/>
    </source>
</evidence>
<evidence type="ECO:0000313" key="2">
    <source>
        <dbReference type="EMBL" id="NUZ05563.1"/>
    </source>
</evidence>
<evidence type="ECO:0000256" key="1">
    <source>
        <dbReference type="SAM" id="MobiDB-lite"/>
    </source>
</evidence>
<dbReference type="Pfam" id="PF10096">
    <property type="entry name" value="DUF2334"/>
    <property type="match status" value="1"/>
</dbReference>
<comment type="caution">
    <text evidence="2">The sequence shown here is derived from an EMBL/GenBank/DDBJ whole genome shotgun (WGS) entry which is preliminary data.</text>
</comment>
<name>A0A7Y6NLS7_9BURK</name>
<dbReference type="InterPro" id="IPR011330">
    <property type="entry name" value="Glyco_hydro/deAcase_b/a-brl"/>
</dbReference>
<dbReference type="InterPro" id="IPR018763">
    <property type="entry name" value="DUF2334"/>
</dbReference>
<dbReference type="RefSeq" id="WP_176067644.1">
    <property type="nucleotide sequence ID" value="NZ_JABWMJ010000003.1"/>
</dbReference>
<protein>
    <submittedName>
        <fullName evidence="2">DUF2334 domain-containing protein</fullName>
    </submittedName>
</protein>
<reference evidence="2 3" key="1">
    <citation type="submission" date="2020-06" db="EMBL/GenBank/DDBJ databases">
        <title>Schlegella sp. ID0723 isolated from air conditioner.</title>
        <authorList>
            <person name="Kim D.Y."/>
            <person name="Kim D.-U."/>
        </authorList>
    </citation>
    <scope>NUCLEOTIDE SEQUENCE [LARGE SCALE GENOMIC DNA]</scope>
    <source>
        <strain evidence="2 3">ID0723</strain>
    </source>
</reference>
<dbReference type="GO" id="GO:0005975">
    <property type="term" value="P:carbohydrate metabolic process"/>
    <property type="evidence" value="ECO:0007669"/>
    <property type="project" value="InterPro"/>
</dbReference>
<dbReference type="CDD" id="cd11374">
    <property type="entry name" value="CE4_u10"/>
    <property type="match status" value="1"/>
</dbReference>